<protein>
    <submittedName>
        <fullName evidence="3">Alpha/Beta hydrolase protein</fullName>
    </submittedName>
</protein>
<feature type="chain" id="PRO_5035447183" evidence="1">
    <location>
        <begin position="28"/>
        <end position="380"/>
    </location>
</feature>
<dbReference type="InterPro" id="IPR029058">
    <property type="entry name" value="AB_hydrolase_fold"/>
</dbReference>
<keyword evidence="1" id="KW-0732">Signal</keyword>
<feature type="signal peptide" evidence="1">
    <location>
        <begin position="1"/>
        <end position="27"/>
    </location>
</feature>
<dbReference type="Pfam" id="PF12697">
    <property type="entry name" value="Abhydrolase_6"/>
    <property type="match status" value="1"/>
</dbReference>
<dbReference type="Gene3D" id="3.40.50.1820">
    <property type="entry name" value="alpha/beta hydrolase"/>
    <property type="match status" value="1"/>
</dbReference>
<comment type="caution">
    <text evidence="3">The sequence shown here is derived from an EMBL/GenBank/DDBJ whole genome shotgun (WGS) entry which is preliminary data.</text>
</comment>
<reference evidence="3" key="1">
    <citation type="journal article" date="2021" name="Nat. Commun.">
        <title>Genetic determinants of endophytism in the Arabidopsis root mycobiome.</title>
        <authorList>
            <person name="Mesny F."/>
            <person name="Miyauchi S."/>
            <person name="Thiergart T."/>
            <person name="Pickel B."/>
            <person name="Atanasova L."/>
            <person name="Karlsson M."/>
            <person name="Huettel B."/>
            <person name="Barry K.W."/>
            <person name="Haridas S."/>
            <person name="Chen C."/>
            <person name="Bauer D."/>
            <person name="Andreopoulos W."/>
            <person name="Pangilinan J."/>
            <person name="LaButti K."/>
            <person name="Riley R."/>
            <person name="Lipzen A."/>
            <person name="Clum A."/>
            <person name="Drula E."/>
            <person name="Henrissat B."/>
            <person name="Kohler A."/>
            <person name="Grigoriev I.V."/>
            <person name="Martin F.M."/>
            <person name="Hacquard S."/>
        </authorList>
    </citation>
    <scope>NUCLEOTIDE SEQUENCE</scope>
    <source>
        <strain evidence="3">MPI-CAGE-CH-0235</strain>
    </source>
</reference>
<dbReference type="Proteomes" id="UP000813444">
    <property type="component" value="Unassembled WGS sequence"/>
</dbReference>
<evidence type="ECO:0000259" key="2">
    <source>
        <dbReference type="Pfam" id="PF12697"/>
    </source>
</evidence>
<dbReference type="OrthoDB" id="190201at2759"/>
<name>A0A8K0SXM7_9HYPO</name>
<gene>
    <name evidence="3" type="ORF">B0I35DRAFT_449580</name>
</gene>
<dbReference type="AlphaFoldDB" id="A0A8K0SXM7"/>
<evidence type="ECO:0000313" key="4">
    <source>
        <dbReference type="Proteomes" id="UP000813444"/>
    </source>
</evidence>
<sequence>MSMSLKRSALGAFLSLVAVYYPPGAQCREFMIPVEVSSEVVQFNFPQWGNDFELVDFLAIATTRQTPETPSPIGDSAVQTNTFRIAASFCSPREPTEKSKTVIVATHGIGQARSHWNSPLVPDEYNFVQFAISQGYSVFFYDRLGQGFSERISGFVNQINIQVEILKELTRIVKTGAVTEAIGVPEKVALMGYSFGSYITHAAISTVPDLADAVVLTAVGFNPEGLNINGLVRSFVPRIANMQSSKFSSWDTGYLTWVDKFTQMNTYFKLPFFDEATANFVEQEKQPFAWTEFFTINMGNGGDFDASAFTGAALAITGQNDYIVCDGDCVGIFEEPASTLYQNAQPFVPYLHPNASHNFNFHYNATGAYAVITKFLDDNI</sequence>
<dbReference type="GO" id="GO:0016787">
    <property type="term" value="F:hydrolase activity"/>
    <property type="evidence" value="ECO:0007669"/>
    <property type="project" value="UniProtKB-KW"/>
</dbReference>
<dbReference type="EMBL" id="JAGPNK010000003">
    <property type="protein sequence ID" value="KAH7324682.1"/>
    <property type="molecule type" value="Genomic_DNA"/>
</dbReference>
<organism evidence="3 4">
    <name type="scientific">Stachybotrys elegans</name>
    <dbReference type="NCBI Taxonomy" id="80388"/>
    <lineage>
        <taxon>Eukaryota</taxon>
        <taxon>Fungi</taxon>
        <taxon>Dikarya</taxon>
        <taxon>Ascomycota</taxon>
        <taxon>Pezizomycotina</taxon>
        <taxon>Sordariomycetes</taxon>
        <taxon>Hypocreomycetidae</taxon>
        <taxon>Hypocreales</taxon>
        <taxon>Stachybotryaceae</taxon>
        <taxon>Stachybotrys</taxon>
    </lineage>
</organism>
<accession>A0A8K0SXM7</accession>
<dbReference type="InterPro" id="IPR000073">
    <property type="entry name" value="AB_hydrolase_1"/>
</dbReference>
<feature type="domain" description="AB hydrolase-1" evidence="2">
    <location>
        <begin position="103"/>
        <end position="361"/>
    </location>
</feature>
<keyword evidence="3" id="KW-0378">Hydrolase</keyword>
<proteinExistence type="predicted"/>
<keyword evidence="4" id="KW-1185">Reference proteome</keyword>
<evidence type="ECO:0000313" key="3">
    <source>
        <dbReference type="EMBL" id="KAH7324682.1"/>
    </source>
</evidence>
<dbReference type="SUPFAM" id="SSF53474">
    <property type="entry name" value="alpha/beta-Hydrolases"/>
    <property type="match status" value="1"/>
</dbReference>
<evidence type="ECO:0000256" key="1">
    <source>
        <dbReference type="SAM" id="SignalP"/>
    </source>
</evidence>